<protein>
    <submittedName>
        <fullName evidence="2">Uncharacterized protein</fullName>
    </submittedName>
</protein>
<proteinExistence type="predicted"/>
<dbReference type="Proteomes" id="UP001359485">
    <property type="component" value="Unassembled WGS sequence"/>
</dbReference>
<evidence type="ECO:0000256" key="1">
    <source>
        <dbReference type="SAM" id="MobiDB-lite"/>
    </source>
</evidence>
<accession>A0ABR1B2Q2</accession>
<reference evidence="2 3" key="1">
    <citation type="submission" date="2023-09" db="EMBL/GenBank/DDBJ databases">
        <title>Genomes of two closely related lineages of the louse Polyplax serrata with different host specificities.</title>
        <authorList>
            <person name="Martinu J."/>
            <person name="Tarabai H."/>
            <person name="Stefka J."/>
            <person name="Hypsa V."/>
        </authorList>
    </citation>
    <scope>NUCLEOTIDE SEQUENCE [LARGE SCALE GENOMIC DNA]</scope>
    <source>
        <strain evidence="2">98ZLc_SE</strain>
    </source>
</reference>
<feature type="compositionally biased region" description="Polar residues" evidence="1">
    <location>
        <begin position="22"/>
        <end position="32"/>
    </location>
</feature>
<sequence>MLIKTTVRPPSVANATGKLQHVNDSGNPPTSSKVRLVVLGNSRVGKSVVTGNHKPVMDWQSSQEEM</sequence>
<organism evidence="2 3">
    <name type="scientific">Polyplax serrata</name>
    <name type="common">Common mouse louse</name>
    <dbReference type="NCBI Taxonomy" id="468196"/>
    <lineage>
        <taxon>Eukaryota</taxon>
        <taxon>Metazoa</taxon>
        <taxon>Ecdysozoa</taxon>
        <taxon>Arthropoda</taxon>
        <taxon>Hexapoda</taxon>
        <taxon>Insecta</taxon>
        <taxon>Pterygota</taxon>
        <taxon>Neoptera</taxon>
        <taxon>Paraneoptera</taxon>
        <taxon>Psocodea</taxon>
        <taxon>Troctomorpha</taxon>
        <taxon>Phthiraptera</taxon>
        <taxon>Anoplura</taxon>
        <taxon>Polyplacidae</taxon>
        <taxon>Polyplax</taxon>
    </lineage>
</organism>
<evidence type="ECO:0000313" key="3">
    <source>
        <dbReference type="Proteomes" id="UP001359485"/>
    </source>
</evidence>
<name>A0ABR1B2Q2_POLSC</name>
<dbReference type="EMBL" id="JAWJWF010000004">
    <property type="protein sequence ID" value="KAK6633782.1"/>
    <property type="molecule type" value="Genomic_DNA"/>
</dbReference>
<feature type="region of interest" description="Disordered" evidence="1">
    <location>
        <begin position="1"/>
        <end position="32"/>
    </location>
</feature>
<keyword evidence="3" id="KW-1185">Reference proteome</keyword>
<evidence type="ECO:0000313" key="2">
    <source>
        <dbReference type="EMBL" id="KAK6633782.1"/>
    </source>
</evidence>
<comment type="caution">
    <text evidence="2">The sequence shown here is derived from an EMBL/GenBank/DDBJ whole genome shotgun (WGS) entry which is preliminary data.</text>
</comment>
<gene>
    <name evidence="2" type="ORF">RUM44_004389</name>
</gene>